<feature type="domain" description="4Fe-4S ferredoxin-type" evidence="5">
    <location>
        <begin position="447"/>
        <end position="476"/>
    </location>
</feature>
<feature type="domain" description="4Fe-4S ferredoxin-type" evidence="5">
    <location>
        <begin position="209"/>
        <end position="238"/>
    </location>
</feature>
<dbReference type="InterPro" id="IPR017896">
    <property type="entry name" value="4Fe4S_Fe-S-bd"/>
</dbReference>
<dbReference type="PROSITE" id="PS00198">
    <property type="entry name" value="4FE4S_FER_1"/>
    <property type="match status" value="2"/>
</dbReference>
<dbReference type="InterPro" id="IPR050572">
    <property type="entry name" value="Fe-S_Ferredoxin"/>
</dbReference>
<name>A0A1B4VE36_9GAMM</name>
<evidence type="ECO:0000256" key="3">
    <source>
        <dbReference type="ARBA" id="ARBA00023004"/>
    </source>
</evidence>
<dbReference type="Pfam" id="PF13237">
    <property type="entry name" value="Fer4_10"/>
    <property type="match status" value="1"/>
</dbReference>
<dbReference type="Proteomes" id="UP000218899">
    <property type="component" value="Chromosome"/>
</dbReference>
<dbReference type="OrthoDB" id="6117400at2"/>
<dbReference type="InterPro" id="IPR017900">
    <property type="entry name" value="4Fe4S_Fe_S_CS"/>
</dbReference>
<proteinExistence type="predicted"/>
<feature type="domain" description="4Fe-4S ferredoxin-type" evidence="5">
    <location>
        <begin position="416"/>
        <end position="445"/>
    </location>
</feature>
<evidence type="ECO:0000256" key="1">
    <source>
        <dbReference type="ARBA" id="ARBA00022485"/>
    </source>
</evidence>
<evidence type="ECO:0000256" key="4">
    <source>
        <dbReference type="ARBA" id="ARBA00023014"/>
    </source>
</evidence>
<dbReference type="PROSITE" id="PS51379">
    <property type="entry name" value="4FE4S_FER_2"/>
    <property type="match status" value="3"/>
</dbReference>
<evidence type="ECO:0000313" key="7">
    <source>
        <dbReference type="Proteomes" id="UP000218899"/>
    </source>
</evidence>
<evidence type="ECO:0000256" key="2">
    <source>
        <dbReference type="ARBA" id="ARBA00022723"/>
    </source>
</evidence>
<accession>A0A1B4VE36</accession>
<evidence type="ECO:0000259" key="5">
    <source>
        <dbReference type="PROSITE" id="PS51379"/>
    </source>
</evidence>
<dbReference type="EMBL" id="AP014936">
    <property type="protein sequence ID" value="BAU48887.1"/>
    <property type="molecule type" value="Genomic_DNA"/>
</dbReference>
<organism evidence="6 7">
    <name type="scientific">Sulfurifustis variabilis</name>
    <dbReference type="NCBI Taxonomy" id="1675686"/>
    <lineage>
        <taxon>Bacteria</taxon>
        <taxon>Pseudomonadati</taxon>
        <taxon>Pseudomonadota</taxon>
        <taxon>Gammaproteobacteria</taxon>
        <taxon>Acidiferrobacterales</taxon>
        <taxon>Acidiferrobacteraceae</taxon>
        <taxon>Sulfurifustis</taxon>
    </lineage>
</organism>
<keyword evidence="3" id="KW-0408">Iron</keyword>
<dbReference type="Gene3D" id="3.30.70.20">
    <property type="match status" value="2"/>
</dbReference>
<dbReference type="RefSeq" id="WP_096461357.1">
    <property type="nucleotide sequence ID" value="NZ_AP014936.1"/>
</dbReference>
<evidence type="ECO:0000313" key="6">
    <source>
        <dbReference type="EMBL" id="BAU48887.1"/>
    </source>
</evidence>
<keyword evidence="4" id="KW-0411">Iron-sulfur</keyword>
<dbReference type="SUPFAM" id="SSF54862">
    <property type="entry name" value="4Fe-4S ferredoxins"/>
    <property type="match status" value="1"/>
</dbReference>
<dbReference type="GO" id="GO:0051539">
    <property type="term" value="F:4 iron, 4 sulfur cluster binding"/>
    <property type="evidence" value="ECO:0007669"/>
    <property type="project" value="UniProtKB-KW"/>
</dbReference>
<dbReference type="GO" id="GO:0046872">
    <property type="term" value="F:metal ion binding"/>
    <property type="evidence" value="ECO:0007669"/>
    <property type="project" value="UniProtKB-KW"/>
</dbReference>
<gene>
    <name evidence="6" type="ORF">SVA_2337</name>
</gene>
<dbReference type="KEGG" id="sva:SVA_2337"/>
<dbReference type="AlphaFoldDB" id="A0A1B4VE36"/>
<reference evidence="6 7" key="1">
    <citation type="submission" date="2015-08" db="EMBL/GenBank/DDBJ databases">
        <title>Complete genome sequence of Sulfurifustis variabilis.</title>
        <authorList>
            <person name="Miura A."/>
            <person name="Kojima H."/>
            <person name="Fukui M."/>
        </authorList>
    </citation>
    <scope>NUCLEOTIDE SEQUENCE [LARGE SCALE GENOMIC DNA]</scope>
    <source>
        <strain evidence="7">skN76</strain>
    </source>
</reference>
<dbReference type="PANTHER" id="PTHR43687:SF4">
    <property type="entry name" value="BLR5484 PROTEIN"/>
    <property type="match status" value="1"/>
</dbReference>
<keyword evidence="1" id="KW-0004">4Fe-4S</keyword>
<dbReference type="PANTHER" id="PTHR43687">
    <property type="entry name" value="ADENYLYLSULFATE REDUCTASE, BETA SUBUNIT"/>
    <property type="match status" value="1"/>
</dbReference>
<keyword evidence="7" id="KW-1185">Reference proteome</keyword>
<protein>
    <submittedName>
        <fullName evidence="6">4Fe-4S ferredoxin</fullName>
    </submittedName>
</protein>
<dbReference type="Pfam" id="PF13187">
    <property type="entry name" value="Fer4_9"/>
    <property type="match status" value="1"/>
</dbReference>
<sequence length="558" mass="59904">MHETAMQLTRITANGRARAAALEAAARTEARATSLVAYASKGALVILGPGREALAAAERLAPALECTVVVTDDAQGNGPEGVTVVREKPLQVSGHLGQFNVIVAARPPLGGENLLRKLGGPRTHFDLVLDLCRPAHIGAPLPPFGYYAPSEPEALERALAELPEMVGEFEKAKFFQYDPSICAHGRSGLSGCTRCIDACPTWAIISMGDEIAVDPYLCQGAGACATACPTGAITYAYPRPGDSIDKLGALLKAYRAAGGEGAIVVFHDAEHGREALADLPAPLPERVIPIEIAEQGSVGMDVWLSLLAFGASEVWLYATQHVPGPVREEIEAQLSYARAILAGMGHDGGRLRLLDGDLSRALGQTDDAGGAADYPPATYAGVDEKRTMLRLAVEHLYQYAPAPRAEAALPDGAPFGEIRVDREKCTLCMSCVGVCPSHALADGTDLPQLNFIEANCVQCGLCEKACPEDAITLQARYLYDPSARRQSRVLNEEVPFHCVRCGKPFATRKMMDRMSEKLGGHWMFQKPEALRRLQMCGDCRVRDMFELEAKRPGQGFPM</sequence>
<keyword evidence="2" id="KW-0479">Metal-binding</keyword>